<dbReference type="CDD" id="cd00033">
    <property type="entry name" value="CCP"/>
    <property type="match status" value="1"/>
</dbReference>
<keyword evidence="9" id="KW-0654">Proteoglycan</keyword>
<keyword evidence="24" id="KW-1185">Reference proteome</keyword>
<keyword evidence="18" id="KW-0472">Membrane</keyword>
<dbReference type="PROSITE" id="PS50963">
    <property type="entry name" value="LINK_2"/>
    <property type="match status" value="2"/>
</dbReference>
<keyword evidence="7" id="KW-0677">Repeat</keyword>
<dbReference type="Pfam" id="PF00084">
    <property type="entry name" value="Sushi"/>
    <property type="match status" value="1"/>
</dbReference>
<keyword evidence="2" id="KW-0964">Secreted</keyword>
<dbReference type="FunFam" id="2.10.25.10:FF:000006">
    <property type="entry name" value="Versican core protein-like isoform 1"/>
    <property type="match status" value="1"/>
</dbReference>
<dbReference type="InterPro" id="IPR016187">
    <property type="entry name" value="CTDL_fold"/>
</dbReference>
<evidence type="ECO:0000256" key="2">
    <source>
        <dbReference type="ARBA" id="ARBA00022525"/>
    </source>
</evidence>
<evidence type="ECO:0000256" key="9">
    <source>
        <dbReference type="ARBA" id="ARBA00022974"/>
    </source>
</evidence>
<dbReference type="Gene3D" id="2.10.70.10">
    <property type="entry name" value="Complement Module, domain 1"/>
    <property type="match status" value="1"/>
</dbReference>
<dbReference type="GO" id="GO:0005540">
    <property type="term" value="F:hyaluronic acid binding"/>
    <property type="evidence" value="ECO:0007669"/>
    <property type="project" value="UniProtKB-KW"/>
</dbReference>
<dbReference type="Ensembl" id="ENSEBUT00000000692.1">
    <property type="protein sequence ID" value="ENSEBUP00000000397.1"/>
    <property type="gene ID" value="ENSEBUG00000000477.1"/>
</dbReference>
<evidence type="ECO:0000256" key="11">
    <source>
        <dbReference type="ARBA" id="ARBA00023180"/>
    </source>
</evidence>
<comment type="subcellular location">
    <subcellularLocation>
        <location evidence="1">Secreted</location>
        <location evidence="1">Extracellular space</location>
        <location evidence="1">Extracellular matrix</location>
    </subcellularLocation>
</comment>
<evidence type="ECO:0000256" key="13">
    <source>
        <dbReference type="ARBA" id="ARBA00023319"/>
    </source>
</evidence>
<dbReference type="FunFam" id="3.10.100.10:FF:000003">
    <property type="entry name" value="Versican core protein"/>
    <property type="match status" value="1"/>
</dbReference>
<evidence type="ECO:0000256" key="5">
    <source>
        <dbReference type="ARBA" id="ARBA00022659"/>
    </source>
</evidence>
<evidence type="ECO:0000256" key="7">
    <source>
        <dbReference type="ARBA" id="ARBA00022737"/>
    </source>
</evidence>
<dbReference type="InterPro" id="IPR000436">
    <property type="entry name" value="Sushi_SCR_CCP_dom"/>
</dbReference>
<dbReference type="CDD" id="cd03517">
    <property type="entry name" value="Link_domain_CSPGs_modules_1_3"/>
    <property type="match status" value="1"/>
</dbReference>
<dbReference type="GO" id="GO:0007155">
    <property type="term" value="P:cell adhesion"/>
    <property type="evidence" value="ECO:0007669"/>
    <property type="project" value="InterPro"/>
</dbReference>
<dbReference type="GO" id="GO:0007417">
    <property type="term" value="P:central nervous system development"/>
    <property type="evidence" value="ECO:0007669"/>
    <property type="project" value="TreeGrafter"/>
</dbReference>
<dbReference type="SMART" id="SM00179">
    <property type="entry name" value="EGF_CA"/>
    <property type="match status" value="2"/>
</dbReference>
<dbReference type="InterPro" id="IPR035976">
    <property type="entry name" value="Sushi/SCR/CCP_sf"/>
</dbReference>
<dbReference type="FunFam" id="2.10.70.10:FF:000003">
    <property type="entry name" value="Versican core protein"/>
    <property type="match status" value="1"/>
</dbReference>
<dbReference type="Proteomes" id="UP000694388">
    <property type="component" value="Unplaced"/>
</dbReference>
<dbReference type="GO" id="GO:0010001">
    <property type="term" value="P:glial cell differentiation"/>
    <property type="evidence" value="ECO:0007669"/>
    <property type="project" value="TreeGrafter"/>
</dbReference>
<feature type="disulfide bond" evidence="17">
    <location>
        <begin position="285"/>
        <end position="306"/>
    </location>
</feature>
<feature type="disulfide bond" evidence="16">
    <location>
        <begin position="548"/>
        <end position="591"/>
    </location>
</feature>
<dbReference type="GO" id="GO:0001501">
    <property type="term" value="P:skeletal system development"/>
    <property type="evidence" value="ECO:0007669"/>
    <property type="project" value="TreeGrafter"/>
</dbReference>
<keyword evidence="6" id="KW-0732">Signal</keyword>
<evidence type="ECO:0000256" key="6">
    <source>
        <dbReference type="ARBA" id="ARBA00022729"/>
    </source>
</evidence>
<evidence type="ECO:0000256" key="10">
    <source>
        <dbReference type="ARBA" id="ARBA00023157"/>
    </source>
</evidence>
<evidence type="ECO:0000259" key="21">
    <source>
        <dbReference type="PROSITE" id="PS50923"/>
    </source>
</evidence>
<dbReference type="InterPro" id="IPR000152">
    <property type="entry name" value="EGF-type_Asp/Asn_hydroxyl_site"/>
</dbReference>
<keyword evidence="11" id="KW-0325">Glycoprotein</keyword>
<dbReference type="SUPFAM" id="SSF57196">
    <property type="entry name" value="EGF/Laminin"/>
    <property type="match status" value="1"/>
</dbReference>
<keyword evidence="18" id="KW-1133">Transmembrane helix</keyword>
<dbReference type="InterPro" id="IPR000538">
    <property type="entry name" value="Link_dom"/>
</dbReference>
<evidence type="ECO:0000256" key="16">
    <source>
        <dbReference type="PROSITE-ProRule" id="PRU00302"/>
    </source>
</evidence>
<dbReference type="InterPro" id="IPR016186">
    <property type="entry name" value="C-type_lectin-like/link_sf"/>
</dbReference>
<sequence length="653" mass="73573">MSWGGNDGSVRDVYPGEMGLELEGLHRYLCQRNKMWSEVKCSRYVSAQDSVGAGRTMRARPLLRIFHSRGIFSCLAAVFTGGIVLHVQSRTIIFPVVVSAISRPISRRCIADTSCTMRRVRGVPTGYNRDGQHMIFLPPGVVFHYRGKARYSLTFSEAKWACKLAGATIATASELQAAYEEGLDQCDAGWLADQTVRYPIVRPRANCDGDKLDKPGVRTYGLVQPHKGFDVYCYIDHEDGEVFFTNAPGGLSRHAARERCKESGAVLASVGQLHAAWHFSKLDVCTPGWLADGSVRYPIVHPRPRCGGSYAGVHKVFIDDNQSQFPNGKEHFGAFCVRATPGTCEESPCLNGGSCHESAGGMHMCHCPAGFSGISCQIDIDECHSNPCRNGGTCMDGQNLFTCQCLPSYDGPLCELDTHQCEEGWQKFQGHCYSFFPQRRSWEEAERECRVHNAHLASILSLEEQRYLNRLAQDYQWIGLNDRMFERDFRWTDGKTLQYENWRPFQPDSFFFDGEDCTVMIWHEHGQWNDVPCNYYLPYTCKKGTVSCGQPPVVQHAITFGRLRSHYEVGAITRYHCIDGFVQRHYPIVRCQPDGTWEDPKIICIHLSFKSGHKKKLLKNQFLIQSSSLLENLINANNLSGIVTAGIFYIFLK</sequence>
<dbReference type="GeneTree" id="ENSGT00940000156102"/>
<dbReference type="Pfam" id="PF00193">
    <property type="entry name" value="Xlink"/>
    <property type="match status" value="2"/>
</dbReference>
<evidence type="ECO:0000256" key="3">
    <source>
        <dbReference type="ARBA" id="ARBA00022530"/>
    </source>
</evidence>
<dbReference type="FunFam" id="3.10.100.10:FF:000002">
    <property type="entry name" value="Hyaluronan proteoglycan link protein 1"/>
    <property type="match status" value="1"/>
</dbReference>
<feature type="domain" description="Sushi" evidence="21">
    <location>
        <begin position="546"/>
        <end position="606"/>
    </location>
</feature>
<dbReference type="Gene3D" id="2.10.25.10">
    <property type="entry name" value="Laminin"/>
    <property type="match status" value="2"/>
</dbReference>
<dbReference type="AlphaFoldDB" id="A0A8C4PVY4"/>
<keyword evidence="3" id="KW-0272">Extracellular matrix</keyword>
<keyword evidence="18" id="KW-0812">Transmembrane</keyword>
<protein>
    <submittedName>
        <fullName evidence="23">Versican a</fullName>
    </submittedName>
</protein>
<evidence type="ECO:0000256" key="8">
    <source>
        <dbReference type="ARBA" id="ARBA00022837"/>
    </source>
</evidence>
<evidence type="ECO:0000256" key="1">
    <source>
        <dbReference type="ARBA" id="ARBA00004498"/>
    </source>
</evidence>
<dbReference type="PANTHER" id="PTHR22804:SF54">
    <property type="match status" value="1"/>
</dbReference>
<feature type="disulfide bond" evidence="15">
    <location>
        <begin position="367"/>
        <end position="376"/>
    </location>
</feature>
<evidence type="ECO:0000256" key="12">
    <source>
        <dbReference type="ARBA" id="ARBA00023290"/>
    </source>
</evidence>
<dbReference type="Pfam" id="PF00059">
    <property type="entry name" value="Lectin_C"/>
    <property type="match status" value="1"/>
</dbReference>
<dbReference type="FunFam" id="3.10.100.10:FF:000001">
    <property type="entry name" value="Hyaluronan proteoglycan link protein 1"/>
    <property type="match status" value="1"/>
</dbReference>
<dbReference type="PROSITE" id="PS01187">
    <property type="entry name" value="EGF_CA"/>
    <property type="match status" value="1"/>
</dbReference>
<feature type="disulfide bond" evidence="16">
    <location>
        <begin position="577"/>
        <end position="604"/>
    </location>
</feature>
<evidence type="ECO:0000256" key="18">
    <source>
        <dbReference type="SAM" id="Phobius"/>
    </source>
</evidence>
<feature type="domain" description="EGF-like" evidence="19">
    <location>
        <begin position="379"/>
        <end position="415"/>
    </location>
</feature>
<evidence type="ECO:0000256" key="17">
    <source>
        <dbReference type="PROSITE-ProRule" id="PRU00323"/>
    </source>
</evidence>
<dbReference type="InterPro" id="IPR000742">
    <property type="entry name" value="EGF"/>
</dbReference>
<dbReference type="GO" id="GO:0005509">
    <property type="term" value="F:calcium ion binding"/>
    <property type="evidence" value="ECO:0007669"/>
    <property type="project" value="InterPro"/>
</dbReference>
<dbReference type="SMART" id="SM00032">
    <property type="entry name" value="CCP"/>
    <property type="match status" value="1"/>
</dbReference>
<reference evidence="23" key="1">
    <citation type="submission" date="2025-08" db="UniProtKB">
        <authorList>
            <consortium name="Ensembl"/>
        </authorList>
    </citation>
    <scope>IDENTIFICATION</scope>
</reference>
<comment type="similarity">
    <text evidence="14">Belongs to the HAPLN family.</text>
</comment>
<evidence type="ECO:0000256" key="14">
    <source>
        <dbReference type="ARBA" id="ARBA00038272"/>
    </source>
</evidence>
<feature type="domain" description="Link" evidence="22">
    <location>
        <begin position="240"/>
        <end position="338"/>
    </location>
</feature>
<dbReference type="PROSITE" id="PS00010">
    <property type="entry name" value="ASX_HYDROXYL"/>
    <property type="match status" value="1"/>
</dbReference>
<dbReference type="InterPro" id="IPR001304">
    <property type="entry name" value="C-type_lectin-like"/>
</dbReference>
<evidence type="ECO:0000313" key="23">
    <source>
        <dbReference type="Ensembl" id="ENSEBUP00000000397.1"/>
    </source>
</evidence>
<dbReference type="PANTHER" id="PTHR22804">
    <property type="entry name" value="AGGRECAN/VERSICAN PROTEOGLYCAN"/>
    <property type="match status" value="1"/>
</dbReference>
<organism evidence="23 24">
    <name type="scientific">Eptatretus burgeri</name>
    <name type="common">Inshore hagfish</name>
    <dbReference type="NCBI Taxonomy" id="7764"/>
    <lineage>
        <taxon>Eukaryota</taxon>
        <taxon>Metazoa</taxon>
        <taxon>Chordata</taxon>
        <taxon>Craniata</taxon>
        <taxon>Vertebrata</taxon>
        <taxon>Cyclostomata</taxon>
        <taxon>Myxini</taxon>
        <taxon>Myxiniformes</taxon>
        <taxon>Myxinidae</taxon>
        <taxon>Eptatretinae</taxon>
        <taxon>Eptatretus</taxon>
    </lineage>
</organism>
<dbReference type="InterPro" id="IPR050691">
    <property type="entry name" value="Hyaluronan_bind_Proteoglycan"/>
</dbReference>
<dbReference type="PROSITE" id="PS01241">
    <property type="entry name" value="LINK_1"/>
    <property type="match status" value="2"/>
</dbReference>
<dbReference type="GO" id="GO:0045202">
    <property type="term" value="C:synapse"/>
    <property type="evidence" value="ECO:0007669"/>
    <property type="project" value="TreeGrafter"/>
</dbReference>
<dbReference type="Pfam" id="PF00008">
    <property type="entry name" value="EGF"/>
    <property type="match status" value="2"/>
</dbReference>
<feature type="disulfide bond" evidence="17">
    <location>
        <begin position="186"/>
        <end position="207"/>
    </location>
</feature>
<dbReference type="CDD" id="cd00054">
    <property type="entry name" value="EGF_CA"/>
    <property type="match status" value="2"/>
</dbReference>
<evidence type="ECO:0000313" key="24">
    <source>
        <dbReference type="Proteomes" id="UP000694388"/>
    </source>
</evidence>
<keyword evidence="8" id="KW-0106">Calcium</keyword>
<keyword evidence="12" id="KW-0373">Hyaluronic acid</keyword>
<name>A0A8C4PVY4_EPTBU</name>
<keyword evidence="10 15" id="KW-1015">Disulfide bond</keyword>
<dbReference type="SUPFAM" id="SSF56436">
    <property type="entry name" value="C-type lectin-like"/>
    <property type="match status" value="3"/>
</dbReference>
<accession>A0A8C4PVY4</accession>
<evidence type="ECO:0000256" key="4">
    <source>
        <dbReference type="ARBA" id="ARBA00022536"/>
    </source>
</evidence>
<dbReference type="Gene3D" id="3.10.100.10">
    <property type="entry name" value="Mannose-Binding Protein A, subunit A"/>
    <property type="match status" value="3"/>
</dbReference>
<dbReference type="PROSITE" id="PS50026">
    <property type="entry name" value="EGF_3"/>
    <property type="match status" value="2"/>
</dbReference>
<dbReference type="PROSITE" id="PS00022">
    <property type="entry name" value="EGF_1"/>
    <property type="match status" value="2"/>
</dbReference>
<dbReference type="SUPFAM" id="SSF57535">
    <property type="entry name" value="Complement control module/SCR domain"/>
    <property type="match status" value="1"/>
</dbReference>
<dbReference type="InterPro" id="IPR018378">
    <property type="entry name" value="C-type_lectin_CS"/>
</dbReference>
<comment type="caution">
    <text evidence="15">Lacks conserved residue(s) required for the propagation of feature annotation.</text>
</comment>
<dbReference type="FunFam" id="2.10.25.10:FF:000012">
    <property type="entry name" value="Delta-like protein"/>
    <property type="match status" value="1"/>
</dbReference>
<dbReference type="GO" id="GO:0005615">
    <property type="term" value="C:extracellular space"/>
    <property type="evidence" value="ECO:0007669"/>
    <property type="project" value="TreeGrafter"/>
</dbReference>
<feature type="domain" description="Link" evidence="22">
    <location>
        <begin position="141"/>
        <end position="235"/>
    </location>
</feature>
<dbReference type="PRINTS" id="PR01265">
    <property type="entry name" value="LINKMODULE"/>
</dbReference>
<dbReference type="GO" id="GO:0072534">
    <property type="term" value="C:perineuronal net"/>
    <property type="evidence" value="ECO:0007669"/>
    <property type="project" value="TreeGrafter"/>
</dbReference>
<dbReference type="PROSITE" id="PS00615">
    <property type="entry name" value="C_TYPE_LECTIN_1"/>
    <property type="match status" value="1"/>
</dbReference>
<reference evidence="23" key="2">
    <citation type="submission" date="2025-09" db="UniProtKB">
        <authorList>
            <consortium name="Ensembl"/>
        </authorList>
    </citation>
    <scope>IDENTIFICATION</scope>
</reference>
<dbReference type="PROSITE" id="PS50041">
    <property type="entry name" value="C_TYPE_LECTIN_2"/>
    <property type="match status" value="1"/>
</dbReference>
<dbReference type="OMA" id="RSILWMC"/>
<feature type="disulfide bond" evidence="15">
    <location>
        <begin position="405"/>
        <end position="414"/>
    </location>
</feature>
<dbReference type="SMART" id="SM00181">
    <property type="entry name" value="EGF"/>
    <property type="match status" value="2"/>
</dbReference>
<dbReference type="SMART" id="SM00034">
    <property type="entry name" value="CLECT"/>
    <property type="match status" value="1"/>
</dbReference>
<proteinExistence type="inferred from homology"/>
<dbReference type="GO" id="GO:0002052">
    <property type="term" value="P:positive regulation of neuroblast proliferation"/>
    <property type="evidence" value="ECO:0007669"/>
    <property type="project" value="TreeGrafter"/>
</dbReference>
<evidence type="ECO:0000259" key="19">
    <source>
        <dbReference type="PROSITE" id="PS50026"/>
    </source>
</evidence>
<dbReference type="PROSITE" id="PS01186">
    <property type="entry name" value="EGF_2"/>
    <property type="match status" value="1"/>
</dbReference>
<dbReference type="InterPro" id="IPR001881">
    <property type="entry name" value="EGF-like_Ca-bd_dom"/>
</dbReference>
<evidence type="ECO:0000256" key="15">
    <source>
        <dbReference type="PROSITE-ProRule" id="PRU00076"/>
    </source>
</evidence>
<dbReference type="PROSITE" id="PS50923">
    <property type="entry name" value="SUSHI"/>
    <property type="match status" value="1"/>
</dbReference>
<feature type="domain" description="EGF-like" evidence="19">
    <location>
        <begin position="340"/>
        <end position="377"/>
    </location>
</feature>
<keyword evidence="4 15" id="KW-0245">EGF-like domain</keyword>
<feature type="domain" description="C-type lectin" evidence="20">
    <location>
        <begin position="428"/>
        <end position="542"/>
    </location>
</feature>
<evidence type="ECO:0000259" key="22">
    <source>
        <dbReference type="PROSITE" id="PS50963"/>
    </source>
</evidence>
<keyword evidence="5 16" id="KW-0768">Sushi</keyword>
<evidence type="ECO:0000259" key="20">
    <source>
        <dbReference type="PROSITE" id="PS50041"/>
    </source>
</evidence>
<keyword evidence="13" id="KW-0393">Immunoglobulin domain</keyword>
<dbReference type="SMART" id="SM00445">
    <property type="entry name" value="LINK"/>
    <property type="match status" value="2"/>
</dbReference>
<dbReference type="InterPro" id="IPR018097">
    <property type="entry name" value="EGF_Ca-bd_CS"/>
</dbReference>
<feature type="transmembrane region" description="Helical" evidence="18">
    <location>
        <begin position="66"/>
        <end position="87"/>
    </location>
</feature>